<evidence type="ECO:0000313" key="6">
    <source>
        <dbReference type="Proteomes" id="UP000236449"/>
    </source>
</evidence>
<feature type="chain" id="PRO_5014317251" evidence="4">
    <location>
        <begin position="24"/>
        <end position="437"/>
    </location>
</feature>
<comment type="caution">
    <text evidence="5">The sequence shown here is derived from an EMBL/GenBank/DDBJ whole genome shotgun (WGS) entry which is preliminary data.</text>
</comment>
<dbReference type="SUPFAM" id="SSF53850">
    <property type="entry name" value="Periplasmic binding protein-like II"/>
    <property type="match status" value="1"/>
</dbReference>
<dbReference type="Gene3D" id="3.40.190.10">
    <property type="entry name" value="Periplasmic binding protein-like II"/>
    <property type="match status" value="1"/>
</dbReference>
<keyword evidence="2" id="KW-0813">Transport</keyword>
<dbReference type="GO" id="GO:0015768">
    <property type="term" value="P:maltose transport"/>
    <property type="evidence" value="ECO:0007669"/>
    <property type="project" value="TreeGrafter"/>
</dbReference>
<dbReference type="InterPro" id="IPR006059">
    <property type="entry name" value="SBP"/>
</dbReference>
<name>A0A2J8I073_VIBDI</name>
<evidence type="ECO:0000256" key="4">
    <source>
        <dbReference type="SAM" id="SignalP"/>
    </source>
</evidence>
<protein>
    <submittedName>
        <fullName evidence="5">Sugar ABC transporter substrate-binding protein</fullName>
    </submittedName>
</protein>
<evidence type="ECO:0000256" key="1">
    <source>
        <dbReference type="ARBA" id="ARBA00008520"/>
    </source>
</evidence>
<dbReference type="Proteomes" id="UP000236449">
    <property type="component" value="Unassembled WGS sequence"/>
</dbReference>
<dbReference type="GO" id="GO:1901982">
    <property type="term" value="F:maltose binding"/>
    <property type="evidence" value="ECO:0007669"/>
    <property type="project" value="TreeGrafter"/>
</dbReference>
<dbReference type="GO" id="GO:0042956">
    <property type="term" value="P:maltodextrin transmembrane transport"/>
    <property type="evidence" value="ECO:0007669"/>
    <property type="project" value="TreeGrafter"/>
</dbReference>
<sequence length="437" mass="48568">MKPYISTLSLAIGCMLSAGNAIAKTELNIQRVFGACEAEYAKSVDVSAANGECGIMTTLLNKFDAENPDIDVRVTTVEWPGYDQLTAQMASRTPPDVVTMHNSVISDYQSRNLIVPIDDFLKMENVDKSIFTPTATDGVTREDQFYGLPIDTWTMLYHVNMKLMKQANLVDSEGKPIIPNSPEELLAQARQFKQATGKPYFIQILSNETASYTRLLYTYLFQQNSDFFANPEKISLQTPEAKNIVNLFKTIYEEDLTTKNMDYPATVSAFSNGQGGILLNGNWLLSAYDEQAAQTDSPFYNAYEAVPYPFLYKGAKAHYVDGHSWVVPSKRRDDEKDAAIAKLFKFFAENDGQWARTGHLPSVSSVLKDEKFLSLPHRSNILSVTQTGRGLPAGVQRQWALQDIIGEELAAAIMGSKDVDEALADAESRINDVLSNL</sequence>
<evidence type="ECO:0000256" key="2">
    <source>
        <dbReference type="ARBA" id="ARBA00022448"/>
    </source>
</evidence>
<dbReference type="OrthoDB" id="5897001at2"/>
<accession>A0A2J8I073</accession>
<dbReference type="Pfam" id="PF01547">
    <property type="entry name" value="SBP_bac_1"/>
    <property type="match status" value="1"/>
</dbReference>
<dbReference type="GO" id="GO:0055052">
    <property type="term" value="C:ATP-binding cassette (ABC) transporter complex, substrate-binding subunit-containing"/>
    <property type="evidence" value="ECO:0007669"/>
    <property type="project" value="TreeGrafter"/>
</dbReference>
<feature type="signal peptide" evidence="4">
    <location>
        <begin position="1"/>
        <end position="23"/>
    </location>
</feature>
<organism evidence="5 6">
    <name type="scientific">Vibrio diazotrophicus</name>
    <dbReference type="NCBI Taxonomy" id="685"/>
    <lineage>
        <taxon>Bacteria</taxon>
        <taxon>Pseudomonadati</taxon>
        <taxon>Pseudomonadota</taxon>
        <taxon>Gammaproteobacteria</taxon>
        <taxon>Vibrionales</taxon>
        <taxon>Vibrionaceae</taxon>
        <taxon>Vibrio</taxon>
    </lineage>
</organism>
<dbReference type="PANTHER" id="PTHR30061">
    <property type="entry name" value="MALTOSE-BINDING PERIPLASMIC PROTEIN"/>
    <property type="match status" value="1"/>
</dbReference>
<evidence type="ECO:0000313" key="5">
    <source>
        <dbReference type="EMBL" id="PNI03900.1"/>
    </source>
</evidence>
<dbReference type="EMBL" id="POSK01000010">
    <property type="protein sequence ID" value="PNI03900.1"/>
    <property type="molecule type" value="Genomic_DNA"/>
</dbReference>
<proteinExistence type="inferred from homology"/>
<dbReference type="PANTHER" id="PTHR30061:SF50">
    <property type="entry name" value="MALTOSE_MALTODEXTRIN-BINDING PERIPLASMIC PROTEIN"/>
    <property type="match status" value="1"/>
</dbReference>
<evidence type="ECO:0000256" key="3">
    <source>
        <dbReference type="ARBA" id="ARBA00022729"/>
    </source>
</evidence>
<comment type="similarity">
    <text evidence="1">Belongs to the bacterial solute-binding protein 1 family.</text>
</comment>
<dbReference type="AlphaFoldDB" id="A0A2J8I073"/>
<dbReference type="RefSeq" id="WP_102966667.1">
    <property type="nucleotide sequence ID" value="NZ_POSK01000010.1"/>
</dbReference>
<gene>
    <name evidence="5" type="ORF">C1N32_15170</name>
</gene>
<reference evidence="5 6" key="1">
    <citation type="submission" date="2018-01" db="EMBL/GenBank/DDBJ databases">
        <title>Draft genome sequences of six Vibrio diazotrophicus strains isolated from deep-sea sediments of the Baltic Sea.</title>
        <authorList>
            <person name="Castillo D."/>
            <person name="Vandieken V."/>
            <person name="Chiang O."/>
            <person name="Middelboe M."/>
        </authorList>
    </citation>
    <scope>NUCLEOTIDE SEQUENCE [LARGE SCALE GENOMIC DNA]</scope>
    <source>
        <strain evidence="5 6">60.27F</strain>
    </source>
</reference>
<keyword evidence="3 4" id="KW-0732">Signal</keyword>